<dbReference type="RefSeq" id="WP_188408768.1">
    <property type="nucleotide sequence ID" value="NZ_BMCP01000001.1"/>
</dbReference>
<evidence type="ECO:0000313" key="2">
    <source>
        <dbReference type="Proteomes" id="UP000602745"/>
    </source>
</evidence>
<comment type="caution">
    <text evidence="1">The sequence shown here is derived from an EMBL/GenBank/DDBJ whole genome shotgun (WGS) entry which is preliminary data.</text>
</comment>
<name>A0A8J2VLG9_9RHOB</name>
<sequence length="123" mass="13449">MPAGRPTTYDPRYCEEVVDFMSQGFSLTAFAGHIRCARSTINEWMAVHEEFSEAVKIGQATRTAKLEKTLIDGETGPKVTAHIFALKNAAPEEWKDKVQQELTGDGGGPINHSLQVTFVKPGG</sequence>
<proteinExistence type="predicted"/>
<dbReference type="Gene3D" id="1.10.10.60">
    <property type="entry name" value="Homeodomain-like"/>
    <property type="match status" value="1"/>
</dbReference>
<accession>A0A8J2VLG9</accession>
<reference evidence="1" key="1">
    <citation type="journal article" date="2014" name="Int. J. Syst. Evol. Microbiol.">
        <title>Complete genome sequence of Corynebacterium casei LMG S-19264T (=DSM 44701T), isolated from a smear-ripened cheese.</title>
        <authorList>
            <consortium name="US DOE Joint Genome Institute (JGI-PGF)"/>
            <person name="Walter F."/>
            <person name="Albersmeier A."/>
            <person name="Kalinowski J."/>
            <person name="Ruckert C."/>
        </authorList>
    </citation>
    <scope>NUCLEOTIDE SEQUENCE</scope>
    <source>
        <strain evidence="1">CCM 7684</strain>
    </source>
</reference>
<dbReference type="AlphaFoldDB" id="A0A8J2VLG9"/>
<reference evidence="1" key="2">
    <citation type="submission" date="2020-09" db="EMBL/GenBank/DDBJ databases">
        <authorList>
            <person name="Sun Q."/>
            <person name="Sedlacek I."/>
        </authorList>
    </citation>
    <scope>NUCLEOTIDE SEQUENCE</scope>
    <source>
        <strain evidence="1">CCM 7684</strain>
    </source>
</reference>
<dbReference type="Proteomes" id="UP000602745">
    <property type="component" value="Unassembled WGS sequence"/>
</dbReference>
<organism evidence="1 2">
    <name type="scientific">Agaricicola taiwanensis</name>
    <dbReference type="NCBI Taxonomy" id="591372"/>
    <lineage>
        <taxon>Bacteria</taxon>
        <taxon>Pseudomonadati</taxon>
        <taxon>Pseudomonadota</taxon>
        <taxon>Alphaproteobacteria</taxon>
        <taxon>Rhodobacterales</taxon>
        <taxon>Paracoccaceae</taxon>
        <taxon>Agaricicola</taxon>
    </lineage>
</organism>
<gene>
    <name evidence="1" type="ORF">GCM10007276_12210</name>
</gene>
<evidence type="ECO:0000313" key="1">
    <source>
        <dbReference type="EMBL" id="GGE36281.1"/>
    </source>
</evidence>
<evidence type="ECO:0008006" key="3">
    <source>
        <dbReference type="Google" id="ProtNLM"/>
    </source>
</evidence>
<protein>
    <recommendedName>
        <fullName evidence="3">Helix-turn-helix domain-containing protein</fullName>
    </recommendedName>
</protein>
<dbReference type="EMBL" id="BMCP01000001">
    <property type="protein sequence ID" value="GGE36281.1"/>
    <property type="molecule type" value="Genomic_DNA"/>
</dbReference>
<keyword evidence="2" id="KW-1185">Reference proteome</keyword>